<feature type="domain" description="Peptidase S54 rhomboid" evidence="12">
    <location>
        <begin position="316"/>
        <end position="453"/>
    </location>
</feature>
<comment type="caution">
    <text evidence="13">The sequence shown here is derived from an EMBL/GenBank/DDBJ whole genome shotgun (WGS) entry which is preliminary data.</text>
</comment>
<evidence type="ECO:0000313" key="13">
    <source>
        <dbReference type="EMBL" id="CAH0053327.1"/>
    </source>
</evidence>
<evidence type="ECO:0000256" key="8">
    <source>
        <dbReference type="ARBA" id="ARBA00022989"/>
    </source>
</evidence>
<dbReference type="PANTHER" id="PTHR22936:SF69">
    <property type="entry name" value="RHOMBOID-LIKE PROTEIN"/>
    <property type="match status" value="1"/>
</dbReference>
<comment type="function">
    <text evidence="10">Serine protease involved in intramembrane proteolysis.</text>
</comment>
<evidence type="ECO:0000256" key="5">
    <source>
        <dbReference type="ARBA" id="ARBA00022692"/>
    </source>
</evidence>
<evidence type="ECO:0000256" key="6">
    <source>
        <dbReference type="ARBA" id="ARBA00022801"/>
    </source>
</evidence>
<reference evidence="13 14" key="2">
    <citation type="submission" date="2021-10" db="EMBL/GenBank/DDBJ databases">
        <authorList>
            <person name="Piombo E."/>
        </authorList>
    </citation>
    <scope>NUCLEOTIDE SEQUENCE [LARGE SCALE GENOMIC DNA]</scope>
</reference>
<feature type="compositionally biased region" description="Polar residues" evidence="11">
    <location>
        <begin position="37"/>
        <end position="47"/>
    </location>
</feature>
<evidence type="ECO:0000256" key="2">
    <source>
        <dbReference type="ARBA" id="ARBA00004141"/>
    </source>
</evidence>
<keyword evidence="7 10" id="KW-0720">Serine protease</keyword>
<evidence type="ECO:0000256" key="3">
    <source>
        <dbReference type="ARBA" id="ARBA00009045"/>
    </source>
</evidence>
<reference evidence="14" key="1">
    <citation type="submission" date="2019-06" db="EMBL/GenBank/DDBJ databases">
        <authorList>
            <person name="Broberg M."/>
        </authorList>
    </citation>
    <scope>NUCLEOTIDE SEQUENCE [LARGE SCALE GENOMIC DNA]</scope>
</reference>
<evidence type="ECO:0000256" key="1">
    <source>
        <dbReference type="ARBA" id="ARBA00000156"/>
    </source>
</evidence>
<proteinExistence type="inferred from homology"/>
<keyword evidence="8 10" id="KW-1133">Transmembrane helix</keyword>
<dbReference type="GO" id="GO:0006508">
    <property type="term" value="P:proteolysis"/>
    <property type="evidence" value="ECO:0007669"/>
    <property type="project" value="UniProtKB-KW"/>
</dbReference>
<evidence type="ECO:0000256" key="11">
    <source>
        <dbReference type="SAM" id="MobiDB-lite"/>
    </source>
</evidence>
<accession>A0A9N9ZBS8</accession>
<dbReference type="SUPFAM" id="SSF144091">
    <property type="entry name" value="Rhomboid-like"/>
    <property type="match status" value="1"/>
</dbReference>
<feature type="region of interest" description="Disordered" evidence="11">
    <location>
        <begin position="147"/>
        <end position="172"/>
    </location>
</feature>
<feature type="transmembrane region" description="Helical" evidence="10">
    <location>
        <begin position="414"/>
        <end position="430"/>
    </location>
</feature>
<feature type="transmembrane region" description="Helical" evidence="10">
    <location>
        <begin position="502"/>
        <end position="524"/>
    </location>
</feature>
<dbReference type="Proteomes" id="UP000775872">
    <property type="component" value="Unassembled WGS sequence"/>
</dbReference>
<comment type="similarity">
    <text evidence="3 10">Belongs to the peptidase S54 family.</text>
</comment>
<feature type="compositionally biased region" description="Polar residues" evidence="11">
    <location>
        <begin position="19"/>
        <end position="30"/>
    </location>
</feature>
<evidence type="ECO:0000256" key="7">
    <source>
        <dbReference type="ARBA" id="ARBA00022825"/>
    </source>
</evidence>
<dbReference type="AlphaFoldDB" id="A0A9N9ZBS8"/>
<evidence type="ECO:0000256" key="10">
    <source>
        <dbReference type="RuleBase" id="RU362115"/>
    </source>
</evidence>
<dbReference type="Pfam" id="PF01694">
    <property type="entry name" value="Rhomboid"/>
    <property type="match status" value="1"/>
</dbReference>
<keyword evidence="5 10" id="KW-0812">Transmembrane</keyword>
<dbReference type="Gene3D" id="1.20.1540.10">
    <property type="entry name" value="Rhomboid-like"/>
    <property type="match status" value="1"/>
</dbReference>
<organism evidence="13 14">
    <name type="scientific">Clonostachys solani</name>
    <dbReference type="NCBI Taxonomy" id="160281"/>
    <lineage>
        <taxon>Eukaryota</taxon>
        <taxon>Fungi</taxon>
        <taxon>Dikarya</taxon>
        <taxon>Ascomycota</taxon>
        <taxon>Pezizomycotina</taxon>
        <taxon>Sordariomycetes</taxon>
        <taxon>Hypocreomycetidae</taxon>
        <taxon>Hypocreales</taxon>
        <taxon>Bionectriaceae</taxon>
        <taxon>Clonostachys</taxon>
    </lineage>
</organism>
<feature type="compositionally biased region" description="Polar residues" evidence="11">
    <location>
        <begin position="85"/>
        <end position="108"/>
    </location>
</feature>
<feature type="transmembrane region" description="Helical" evidence="10">
    <location>
        <begin position="357"/>
        <end position="375"/>
    </location>
</feature>
<feature type="compositionally biased region" description="Polar residues" evidence="11">
    <location>
        <begin position="57"/>
        <end position="75"/>
    </location>
</feature>
<dbReference type="OrthoDB" id="2146116at2759"/>
<feature type="transmembrane region" description="Helical" evidence="10">
    <location>
        <begin position="191"/>
        <end position="209"/>
    </location>
</feature>
<name>A0A9N9ZBS8_9HYPO</name>
<comment type="caution">
    <text evidence="10">Lacks conserved residue(s) required for the propagation of feature annotation.</text>
</comment>
<sequence length="551" mass="61053">MASNQYYNYDQQHLPPLRNHQSPSPLSNFGQHDAPSPQATPAPSYHSNYPPPGAAPYSSTSQQDLPARSATQSPFATVFDDNAYPANSSSRQDLISTTPNDMSSHQQGYYQQDTGYFGAQAESPNQSRNPGSTDAILLQDRPHKHDAESGFNDHIYDAPTRGPSGRKKKGKRKVQLGELGMFGSDKKRIPFVVYIFTIAQVAVFIAELVKMGMLTGTPIMIKPQFNFMIGPSPFVMINMGARYGPCMRPVPEIENWRPTDEDIAKGNRPSVGTLVSFPCPNATTSDNICPLWEACGFNEPARGQPKWGEVVSDLPRQWFRFITPMFMHAGIIHIAFNMLLQLTLARDMEKAIGSIRFFIVYVSAGIFGFVMGGNYGPPVDASTGASGALFGILALTLLDLLYSWKQRKSPVKDLMFILLDVIISFVLGLLPGLDNFAHLGGFLCGLALGICVLHSPNSLRVKIDNDAAYSTVPGDSEQEAQPFLKNPVGFFKGRKPLWWAWWLIRAGALVLVIVVFIVLINNFYTTRATCSWCKYLSCLPVNNWCDDFKWQ</sequence>
<evidence type="ECO:0000256" key="9">
    <source>
        <dbReference type="ARBA" id="ARBA00023136"/>
    </source>
</evidence>
<keyword evidence="4 10" id="KW-0645">Protease</keyword>
<dbReference type="GO" id="GO:0016020">
    <property type="term" value="C:membrane"/>
    <property type="evidence" value="ECO:0007669"/>
    <property type="project" value="UniProtKB-SubCell"/>
</dbReference>
<comment type="subcellular location">
    <subcellularLocation>
        <location evidence="2 10">Membrane</location>
        <topology evidence="2 10">Multi-pass membrane protein</topology>
    </subcellularLocation>
</comment>
<feature type="compositionally biased region" description="Polar residues" evidence="11">
    <location>
        <begin position="1"/>
        <end position="11"/>
    </location>
</feature>
<feature type="transmembrane region" description="Helical" evidence="10">
    <location>
        <begin position="381"/>
        <end position="402"/>
    </location>
</feature>
<keyword evidence="6 10" id="KW-0378">Hydrolase</keyword>
<keyword evidence="14" id="KW-1185">Reference proteome</keyword>
<dbReference type="InterPro" id="IPR022764">
    <property type="entry name" value="Peptidase_S54_rhomboid_dom"/>
</dbReference>
<gene>
    <name evidence="13" type="ORF">CSOL1703_00005199</name>
</gene>
<keyword evidence="9 10" id="KW-0472">Membrane</keyword>
<comment type="catalytic activity">
    <reaction evidence="1 10">
        <text>Cleaves type-1 transmembrane domains using a catalytic dyad composed of serine and histidine that are contributed by different transmembrane domains.</text>
        <dbReference type="EC" id="3.4.21.105"/>
    </reaction>
</comment>
<dbReference type="InterPro" id="IPR002610">
    <property type="entry name" value="Peptidase_S54_rhomboid-like"/>
</dbReference>
<dbReference type="GO" id="GO:0004252">
    <property type="term" value="F:serine-type endopeptidase activity"/>
    <property type="evidence" value="ECO:0007669"/>
    <property type="project" value="InterPro"/>
</dbReference>
<dbReference type="PANTHER" id="PTHR22936">
    <property type="entry name" value="RHOMBOID-RELATED"/>
    <property type="match status" value="1"/>
</dbReference>
<dbReference type="InterPro" id="IPR035952">
    <property type="entry name" value="Rhomboid-like_sf"/>
</dbReference>
<evidence type="ECO:0000256" key="4">
    <source>
        <dbReference type="ARBA" id="ARBA00022670"/>
    </source>
</evidence>
<evidence type="ECO:0000259" key="12">
    <source>
        <dbReference type="Pfam" id="PF01694"/>
    </source>
</evidence>
<evidence type="ECO:0000313" key="14">
    <source>
        <dbReference type="Proteomes" id="UP000775872"/>
    </source>
</evidence>
<feature type="region of interest" description="Disordered" evidence="11">
    <location>
        <begin position="1"/>
        <end position="108"/>
    </location>
</feature>
<protein>
    <recommendedName>
        <fullName evidence="10">Rhomboid-type serine protease</fullName>
        <ecNumber evidence="10">3.4.21.105</ecNumber>
    </recommendedName>
</protein>
<dbReference type="EC" id="3.4.21.105" evidence="10"/>
<dbReference type="EMBL" id="CABFOC020000045">
    <property type="protein sequence ID" value="CAH0053327.1"/>
    <property type="molecule type" value="Genomic_DNA"/>
</dbReference>
<feature type="transmembrane region" description="Helical" evidence="10">
    <location>
        <begin position="325"/>
        <end position="345"/>
    </location>
</feature>